<evidence type="ECO:0000256" key="1">
    <source>
        <dbReference type="ARBA" id="ARBA00009684"/>
    </source>
</evidence>
<evidence type="ECO:0000256" key="10">
    <source>
        <dbReference type="HAMAP-Rule" id="MF_00061"/>
    </source>
</evidence>
<dbReference type="PANTHER" id="PTHR43527:SF2">
    <property type="entry name" value="4-DIPHOSPHOCYTIDYL-2-C-METHYL-D-ERYTHRITOL KINASE, CHLOROPLASTIC"/>
    <property type="match status" value="1"/>
</dbReference>
<dbReference type="Gene3D" id="3.30.70.890">
    <property type="entry name" value="GHMP kinase, C-terminal domain"/>
    <property type="match status" value="1"/>
</dbReference>
<dbReference type="InterPro" id="IPR006204">
    <property type="entry name" value="GHMP_kinase_N_dom"/>
</dbReference>
<evidence type="ECO:0000259" key="11">
    <source>
        <dbReference type="Pfam" id="PF00288"/>
    </source>
</evidence>
<dbReference type="Proteomes" id="UP001354971">
    <property type="component" value="Unassembled WGS sequence"/>
</dbReference>
<keyword evidence="7 10" id="KW-0067">ATP-binding</keyword>
<organism evidence="13 14">
    <name type="scientific">Hyphobacterium lacteum</name>
    <dbReference type="NCBI Taxonomy" id="3116575"/>
    <lineage>
        <taxon>Bacteria</taxon>
        <taxon>Pseudomonadati</taxon>
        <taxon>Pseudomonadota</taxon>
        <taxon>Alphaproteobacteria</taxon>
        <taxon>Maricaulales</taxon>
        <taxon>Maricaulaceae</taxon>
        <taxon>Hyphobacterium</taxon>
    </lineage>
</organism>
<feature type="domain" description="GHMP kinase C-terminal" evidence="12">
    <location>
        <begin position="211"/>
        <end position="266"/>
    </location>
</feature>
<dbReference type="SUPFAM" id="SSF55060">
    <property type="entry name" value="GHMP Kinase, C-terminal domain"/>
    <property type="match status" value="1"/>
</dbReference>
<evidence type="ECO:0000313" key="14">
    <source>
        <dbReference type="Proteomes" id="UP001354971"/>
    </source>
</evidence>
<dbReference type="PIRSF" id="PIRSF010376">
    <property type="entry name" value="IspE"/>
    <property type="match status" value="1"/>
</dbReference>
<keyword evidence="8 10" id="KW-0414">Isoprene biosynthesis</keyword>
<evidence type="ECO:0000256" key="3">
    <source>
        <dbReference type="ARBA" id="ARBA00017473"/>
    </source>
</evidence>
<evidence type="ECO:0000256" key="4">
    <source>
        <dbReference type="ARBA" id="ARBA00022679"/>
    </source>
</evidence>
<dbReference type="Gene3D" id="3.30.230.10">
    <property type="match status" value="1"/>
</dbReference>
<dbReference type="Pfam" id="PF00288">
    <property type="entry name" value="GHMP_kinases_N"/>
    <property type="match status" value="1"/>
</dbReference>
<evidence type="ECO:0000256" key="5">
    <source>
        <dbReference type="ARBA" id="ARBA00022741"/>
    </source>
</evidence>
<comment type="pathway">
    <text evidence="10">Isoprenoid biosynthesis; isopentenyl diphosphate biosynthesis via DXP pathway; isopentenyl diphosphate from 1-deoxy-D-xylulose 5-phosphate: step 3/6.</text>
</comment>
<dbReference type="InterPro" id="IPR036554">
    <property type="entry name" value="GHMP_kinase_C_sf"/>
</dbReference>
<dbReference type="GO" id="GO:0050515">
    <property type="term" value="F:4-(cytidine 5'-diphospho)-2-C-methyl-D-erythritol kinase activity"/>
    <property type="evidence" value="ECO:0007669"/>
    <property type="project" value="UniProtKB-EC"/>
</dbReference>
<dbReference type="NCBIfam" id="NF011202">
    <property type="entry name" value="PRK14608.1"/>
    <property type="match status" value="1"/>
</dbReference>
<name>A0ABU7LMX3_9PROT</name>
<evidence type="ECO:0000256" key="9">
    <source>
        <dbReference type="ARBA" id="ARBA00032554"/>
    </source>
</evidence>
<comment type="caution">
    <text evidence="13">The sequence shown here is derived from an EMBL/GenBank/DDBJ whole genome shotgun (WGS) entry which is preliminary data.</text>
</comment>
<dbReference type="SUPFAM" id="SSF54211">
    <property type="entry name" value="Ribosomal protein S5 domain 2-like"/>
    <property type="match status" value="1"/>
</dbReference>
<feature type="active site" evidence="10">
    <location>
        <position position="9"/>
    </location>
</feature>
<dbReference type="EMBL" id="JAZDRP010000002">
    <property type="protein sequence ID" value="MEE2525270.1"/>
    <property type="molecule type" value="Genomic_DNA"/>
</dbReference>
<reference evidence="13 14" key="1">
    <citation type="submission" date="2024-01" db="EMBL/GenBank/DDBJ databases">
        <title>Hyphobacterium bacterium isolated from marine sediment.</title>
        <authorList>
            <person name="Zhao S."/>
        </authorList>
    </citation>
    <scope>NUCLEOTIDE SEQUENCE [LARGE SCALE GENOMIC DNA]</scope>
    <source>
        <strain evidence="14">HN65</strain>
    </source>
</reference>
<dbReference type="Pfam" id="PF08544">
    <property type="entry name" value="GHMP_kinases_C"/>
    <property type="match status" value="1"/>
</dbReference>
<evidence type="ECO:0000313" key="13">
    <source>
        <dbReference type="EMBL" id="MEE2525270.1"/>
    </source>
</evidence>
<comment type="similarity">
    <text evidence="1 10">Belongs to the GHMP kinase family. IspE subfamily.</text>
</comment>
<feature type="binding site" evidence="10">
    <location>
        <begin position="94"/>
        <end position="104"/>
    </location>
    <ligand>
        <name>ATP</name>
        <dbReference type="ChEBI" id="CHEBI:30616"/>
    </ligand>
</feature>
<evidence type="ECO:0000259" key="12">
    <source>
        <dbReference type="Pfam" id="PF08544"/>
    </source>
</evidence>
<dbReference type="InterPro" id="IPR020568">
    <property type="entry name" value="Ribosomal_Su5_D2-typ_SF"/>
</dbReference>
<dbReference type="NCBIfam" id="TIGR00154">
    <property type="entry name" value="ispE"/>
    <property type="match status" value="1"/>
</dbReference>
<keyword evidence="4 10" id="KW-0808">Transferase</keyword>
<feature type="domain" description="GHMP kinase N-terminal" evidence="11">
    <location>
        <begin position="66"/>
        <end position="143"/>
    </location>
</feature>
<feature type="active site" evidence="10">
    <location>
        <position position="136"/>
    </location>
</feature>
<sequence>MITEFAPAKVNLSLRVGALGEDGYHPVDSIVVFADWGDALTVTPSDALSLEVSGPMSQAIPGGEDNLVLRAVRLLAQASGQDAKGNISLVKEIPAGAGLGGGSADAAAALRAFNRLWELDWPLDMLAGLGSQIGSDIAACVWSQPLRMTGRGERIRLIDDWPDFPALLVNPGVSVATGPVFAKFDEAPQTGAAFRPQGDLIGALQVATNDLTAPACAIAPVIDDVLAALAATKDPQLVRMSGSGATCFAIYPDEAARDAAAGAIRQVQPGWHVFPIVFRGVSAITPT</sequence>
<accession>A0ABU7LMX3</accession>
<dbReference type="InterPro" id="IPR004424">
    <property type="entry name" value="IspE"/>
</dbReference>
<dbReference type="InterPro" id="IPR013750">
    <property type="entry name" value="GHMP_kinase_C_dom"/>
</dbReference>
<evidence type="ECO:0000256" key="6">
    <source>
        <dbReference type="ARBA" id="ARBA00022777"/>
    </source>
</evidence>
<comment type="catalytic activity">
    <reaction evidence="10">
        <text>4-CDP-2-C-methyl-D-erythritol + ATP = 4-CDP-2-C-methyl-D-erythritol 2-phosphate + ADP + H(+)</text>
        <dbReference type="Rhea" id="RHEA:18437"/>
        <dbReference type="ChEBI" id="CHEBI:15378"/>
        <dbReference type="ChEBI" id="CHEBI:30616"/>
        <dbReference type="ChEBI" id="CHEBI:57823"/>
        <dbReference type="ChEBI" id="CHEBI:57919"/>
        <dbReference type="ChEBI" id="CHEBI:456216"/>
        <dbReference type="EC" id="2.7.1.148"/>
    </reaction>
</comment>
<gene>
    <name evidence="10" type="primary">ispE</name>
    <name evidence="13" type="ORF">V0U79_02755</name>
</gene>
<dbReference type="HAMAP" id="MF_00061">
    <property type="entry name" value="IspE"/>
    <property type="match status" value="1"/>
</dbReference>
<keyword evidence="5 10" id="KW-0547">Nucleotide-binding</keyword>
<evidence type="ECO:0000256" key="7">
    <source>
        <dbReference type="ARBA" id="ARBA00022840"/>
    </source>
</evidence>
<dbReference type="PANTHER" id="PTHR43527">
    <property type="entry name" value="4-DIPHOSPHOCYTIDYL-2-C-METHYL-D-ERYTHRITOL KINASE, CHLOROPLASTIC"/>
    <property type="match status" value="1"/>
</dbReference>
<proteinExistence type="inferred from homology"/>
<dbReference type="InterPro" id="IPR014721">
    <property type="entry name" value="Ribsml_uS5_D2-typ_fold_subgr"/>
</dbReference>
<dbReference type="RefSeq" id="WP_330197934.1">
    <property type="nucleotide sequence ID" value="NZ_JAZDRP010000002.1"/>
</dbReference>
<dbReference type="EC" id="2.7.1.148" evidence="2 10"/>
<evidence type="ECO:0000256" key="2">
    <source>
        <dbReference type="ARBA" id="ARBA00012052"/>
    </source>
</evidence>
<comment type="function">
    <text evidence="10">Catalyzes the phosphorylation of the position 2 hydroxy group of 4-diphosphocytidyl-2C-methyl-D-erythritol.</text>
</comment>
<keyword evidence="14" id="KW-1185">Reference proteome</keyword>
<keyword evidence="6 10" id="KW-0418">Kinase</keyword>
<protein>
    <recommendedName>
        <fullName evidence="3 10">4-diphosphocytidyl-2-C-methyl-D-erythritol kinase</fullName>
        <shortName evidence="10">CMK</shortName>
        <ecNumber evidence="2 10">2.7.1.148</ecNumber>
    </recommendedName>
    <alternativeName>
        <fullName evidence="9 10">4-(cytidine-5'-diphospho)-2-C-methyl-D-erythritol kinase</fullName>
    </alternativeName>
</protein>
<evidence type="ECO:0000256" key="8">
    <source>
        <dbReference type="ARBA" id="ARBA00023229"/>
    </source>
</evidence>